<sequence length="44" mass="5310">MKTRSNLFFIVTSSSMFLGAAYYYNKRFPNHKYPEWLEFLKLIG</sequence>
<accession>A9VP52</accession>
<organism evidence="2 3">
    <name type="scientific">Bacillus mycoides (strain KBAB4)</name>
    <name type="common">Bacillus weihenstephanensis</name>
    <dbReference type="NCBI Taxonomy" id="315730"/>
    <lineage>
        <taxon>Bacteria</taxon>
        <taxon>Bacillati</taxon>
        <taxon>Bacillota</taxon>
        <taxon>Bacilli</taxon>
        <taxon>Bacillales</taxon>
        <taxon>Bacillaceae</taxon>
        <taxon>Bacillus</taxon>
        <taxon>Bacillus cereus group</taxon>
    </lineage>
</organism>
<keyword evidence="1" id="KW-1133">Transmembrane helix</keyword>
<dbReference type="Proteomes" id="UP000002154">
    <property type="component" value="Chromosome"/>
</dbReference>
<evidence type="ECO:0000256" key="1">
    <source>
        <dbReference type="SAM" id="Phobius"/>
    </source>
</evidence>
<proteinExistence type="predicted"/>
<evidence type="ECO:0000313" key="2">
    <source>
        <dbReference type="EMBL" id="ABY46021.1"/>
    </source>
</evidence>
<keyword evidence="1" id="KW-0812">Transmembrane</keyword>
<dbReference type="EMBL" id="CP000903">
    <property type="protein sequence ID" value="ABY46021.1"/>
    <property type="molecule type" value="Genomic_DNA"/>
</dbReference>
<dbReference type="AlphaFoldDB" id="A9VP52"/>
<protein>
    <recommendedName>
        <fullName evidence="4">DUF3405 domain-containing protein</fullName>
    </recommendedName>
</protein>
<name>A9VP52_BACMK</name>
<dbReference type="HOGENOM" id="CLU_210102_0_0_9"/>
<feature type="transmembrane region" description="Helical" evidence="1">
    <location>
        <begin position="6"/>
        <end position="24"/>
    </location>
</feature>
<dbReference type="KEGG" id="bwe:BcerKBAB4_4873"/>
<evidence type="ECO:0000313" key="3">
    <source>
        <dbReference type="Proteomes" id="UP000002154"/>
    </source>
</evidence>
<keyword evidence="1" id="KW-0472">Membrane</keyword>
<reference evidence="2 3" key="1">
    <citation type="journal article" date="2008" name="Chem. Biol. Interact.">
        <title>Extending the Bacillus cereus group genomics to putative food-borne pathogens of different toxicity.</title>
        <authorList>
            <person name="Lapidus A."/>
            <person name="Goltsman E."/>
            <person name="Auger S."/>
            <person name="Galleron N."/>
            <person name="Segurens B."/>
            <person name="Dossat C."/>
            <person name="Land M.L."/>
            <person name="Broussolle V."/>
            <person name="Brillard J."/>
            <person name="Guinebretiere M.H."/>
            <person name="Sanchis V."/>
            <person name="Nguen-The C."/>
            <person name="Lereclus D."/>
            <person name="Richardson P."/>
            <person name="Wincker P."/>
            <person name="Weissenbach J."/>
            <person name="Ehrlich S.D."/>
            <person name="Sorokin A."/>
        </authorList>
    </citation>
    <scope>NUCLEOTIDE SEQUENCE [LARGE SCALE GENOMIC DNA]</scope>
    <source>
        <strain evidence="2 3">KBAB4</strain>
    </source>
</reference>
<gene>
    <name evidence="2" type="ordered locus">BcerKBAB4_4873</name>
</gene>
<evidence type="ECO:0008006" key="4">
    <source>
        <dbReference type="Google" id="ProtNLM"/>
    </source>
</evidence>